<proteinExistence type="predicted"/>
<gene>
    <name evidence="2" type="ORF">PAM7971_02015</name>
</gene>
<dbReference type="AlphaFoldDB" id="A0A1Y5SMC8"/>
<dbReference type="STRING" id="658057.SAMN04488032_10462"/>
<protein>
    <submittedName>
        <fullName evidence="2">Uncharacterized protein</fullName>
    </submittedName>
</protein>
<feature type="transmembrane region" description="Helical" evidence="1">
    <location>
        <begin position="15"/>
        <end position="32"/>
    </location>
</feature>
<evidence type="ECO:0000313" key="3">
    <source>
        <dbReference type="Proteomes" id="UP000193307"/>
    </source>
</evidence>
<accession>A0A1Y5SMC8</accession>
<keyword evidence="1" id="KW-0812">Transmembrane</keyword>
<evidence type="ECO:0000313" key="2">
    <source>
        <dbReference type="EMBL" id="SLN42377.1"/>
    </source>
</evidence>
<evidence type="ECO:0000256" key="1">
    <source>
        <dbReference type="SAM" id="Phobius"/>
    </source>
</evidence>
<keyword evidence="3" id="KW-1185">Reference proteome</keyword>
<sequence>MLNALFSRVLASLPLWQGLLQQIAILAFFSSLSDCRRAMRRLSPTLLFCLDFTFLSGLYGAS</sequence>
<organism evidence="2 3">
    <name type="scientific">Pacificibacter marinus</name>
    <dbReference type="NCBI Taxonomy" id="658057"/>
    <lineage>
        <taxon>Bacteria</taxon>
        <taxon>Pseudomonadati</taxon>
        <taxon>Pseudomonadota</taxon>
        <taxon>Alphaproteobacteria</taxon>
        <taxon>Rhodobacterales</taxon>
        <taxon>Roseobacteraceae</taxon>
        <taxon>Pacificibacter</taxon>
    </lineage>
</organism>
<dbReference type="EMBL" id="FWFW01000005">
    <property type="protein sequence ID" value="SLN42377.1"/>
    <property type="molecule type" value="Genomic_DNA"/>
</dbReference>
<name>A0A1Y5SMC8_9RHOB</name>
<reference evidence="2 3" key="1">
    <citation type="submission" date="2017-03" db="EMBL/GenBank/DDBJ databases">
        <authorList>
            <person name="Afonso C.L."/>
            <person name="Miller P.J."/>
            <person name="Scott M.A."/>
            <person name="Spackman E."/>
            <person name="Goraichik I."/>
            <person name="Dimitrov K.M."/>
            <person name="Suarez D.L."/>
            <person name="Swayne D.E."/>
        </authorList>
    </citation>
    <scope>NUCLEOTIDE SEQUENCE [LARGE SCALE GENOMIC DNA]</scope>
    <source>
        <strain evidence="2 3">CECT 7971</strain>
    </source>
</reference>
<keyword evidence="1" id="KW-1133">Transmembrane helix</keyword>
<dbReference type="Proteomes" id="UP000193307">
    <property type="component" value="Unassembled WGS sequence"/>
</dbReference>
<keyword evidence="1" id="KW-0472">Membrane</keyword>